<accession>A0A6J2YPA3</accession>
<dbReference type="KEGG" id="soy:115889339"/>
<evidence type="ECO:0000313" key="1">
    <source>
        <dbReference type="Proteomes" id="UP000504635"/>
    </source>
</evidence>
<evidence type="ECO:0000313" key="2">
    <source>
        <dbReference type="RefSeq" id="XP_030765177.1"/>
    </source>
</evidence>
<dbReference type="Proteomes" id="UP000504635">
    <property type="component" value="Unplaced"/>
</dbReference>
<dbReference type="AlphaFoldDB" id="A0A6J2YPA3"/>
<keyword evidence="1" id="KW-1185">Reference proteome</keyword>
<name>A0A6J2YPA3_SITOR</name>
<sequence length="281" mass="32489">MRELNLLLRQQSGGNLYVEENSCREVDPDSVTPAAELDSDTSDNYETLKLELVNVQLEEAEALEQHRIVCLVLRNNYALLEVVLEHIMSHLECVIIEIKSSSRLAHFLNLYCVQERCLDEETSSLLKKLNQINNVSSLEALKTQLICTINNRDHIKILNEQFEEKYNNFRLALKNFKIILEILNVHNDSLSKLKKQFKEILMDYQHCRCILEREYPFAIAEKAKVLLDCLTSLGESYKYFKDESGILGNVFRNVARNIQENEYILVKKENLLSAQCSTANS</sequence>
<dbReference type="GeneID" id="115889339"/>
<gene>
    <name evidence="2" type="primary">LOC115889339</name>
</gene>
<protein>
    <submittedName>
        <fullName evidence="2">Uncharacterized protein LOC115889339 isoform X1</fullName>
    </submittedName>
</protein>
<reference evidence="2" key="1">
    <citation type="submission" date="2025-08" db="UniProtKB">
        <authorList>
            <consortium name="RefSeq"/>
        </authorList>
    </citation>
    <scope>IDENTIFICATION</scope>
    <source>
        <tissue evidence="2">Gonads</tissue>
    </source>
</reference>
<dbReference type="InParanoid" id="A0A6J2YPA3"/>
<proteinExistence type="predicted"/>
<dbReference type="OrthoDB" id="6690373at2759"/>
<dbReference type="RefSeq" id="XP_030765177.1">
    <property type="nucleotide sequence ID" value="XM_030909317.1"/>
</dbReference>
<organism evidence="1 2">
    <name type="scientific">Sitophilus oryzae</name>
    <name type="common">Rice weevil</name>
    <name type="synonym">Curculio oryzae</name>
    <dbReference type="NCBI Taxonomy" id="7048"/>
    <lineage>
        <taxon>Eukaryota</taxon>
        <taxon>Metazoa</taxon>
        <taxon>Ecdysozoa</taxon>
        <taxon>Arthropoda</taxon>
        <taxon>Hexapoda</taxon>
        <taxon>Insecta</taxon>
        <taxon>Pterygota</taxon>
        <taxon>Neoptera</taxon>
        <taxon>Endopterygota</taxon>
        <taxon>Coleoptera</taxon>
        <taxon>Polyphaga</taxon>
        <taxon>Cucujiformia</taxon>
        <taxon>Curculionidae</taxon>
        <taxon>Dryophthorinae</taxon>
        <taxon>Sitophilus</taxon>
    </lineage>
</organism>